<evidence type="ECO:0000313" key="2">
    <source>
        <dbReference type="Proteomes" id="UP000886752"/>
    </source>
</evidence>
<dbReference type="PANTHER" id="PTHR35370:SF1">
    <property type="entry name" value="TYPE VI SECRETION SYSTEM COMPONENT TSSF1"/>
    <property type="match status" value="1"/>
</dbReference>
<dbReference type="PIRSF" id="PIRSF028304">
    <property type="entry name" value="UCP028304"/>
    <property type="match status" value="1"/>
</dbReference>
<reference evidence="1" key="1">
    <citation type="journal article" date="2021" name="PeerJ">
        <title>Extensive microbial diversity within the chicken gut microbiome revealed by metagenomics and culture.</title>
        <authorList>
            <person name="Gilroy R."/>
            <person name="Ravi A."/>
            <person name="Getino M."/>
            <person name="Pursley I."/>
            <person name="Horton D.L."/>
            <person name="Alikhan N.F."/>
            <person name="Baker D."/>
            <person name="Gharbi K."/>
            <person name="Hall N."/>
            <person name="Watson M."/>
            <person name="Adriaenssens E.M."/>
            <person name="Foster-Nyarko E."/>
            <person name="Jarju S."/>
            <person name="Secka A."/>
            <person name="Antonio M."/>
            <person name="Oren A."/>
            <person name="Chaudhuri R.R."/>
            <person name="La Ragione R."/>
            <person name="Hildebrand F."/>
            <person name="Pallen M.J."/>
        </authorList>
    </citation>
    <scope>NUCLEOTIDE SEQUENCE</scope>
    <source>
        <strain evidence="1">ChiHecec2B26-446</strain>
    </source>
</reference>
<organism evidence="1 2">
    <name type="scientific">Candidatus Desulfovibrio intestinipullorum</name>
    <dbReference type="NCBI Taxonomy" id="2838536"/>
    <lineage>
        <taxon>Bacteria</taxon>
        <taxon>Pseudomonadati</taxon>
        <taxon>Thermodesulfobacteriota</taxon>
        <taxon>Desulfovibrionia</taxon>
        <taxon>Desulfovibrionales</taxon>
        <taxon>Desulfovibrionaceae</taxon>
        <taxon>Desulfovibrio</taxon>
    </lineage>
</organism>
<protein>
    <submittedName>
        <fullName evidence="1">Type VI secretion system baseplate subunit TssF</fullName>
    </submittedName>
</protein>
<sequence>MISDYYQRELNELRERGKSFARSHPALAPMLAGEGSDPDVERLLEGTAYLSALIHEKLDDELPEIIHSLLGMVAPHYLRPLPSATIMAFTPRRALRECLTIPVGTELHSADMEGTVCRFTTTSSVQLAPLSLTDVRLDKESHGQGRLVFSFATLNRIPLSVLGLTELRLHFAGPYPEAASRLMICCRHCRSMRLVTEDAQPRVLSPSCLRMAGFDSSDALLPYPPQSFPGFRYIQEFFLLPERFCFMDVQGLGLGASAGTTFSLELEVDNLPADCPSFASGDVRLFACPAINIFPMAGEPIRLDHTRDQYRVRPSGSSPRHYQVYSVRKVTGLRQGESTPRPYRLFMAANPSSSPDPVYALSTHLTQDGQDLLVQIAVGRDHATPAEEVLSLDLLCTNGRLPERLHAGDICRASDSSPELADFANLRQPTSAALPPLGGNTLWRLLSHLFLNYLSVATAENLRSLLKLYVFGKNSDSALQAAHIGRVDGIEEMQVSPTTRLHRGQLLRGQDIFIRLRRENFAGDGDMYVFGSVLSCFLASYAAVNTFTRLHIADTTGRLDLRWPAMLGLRALL</sequence>
<comment type="caution">
    <text evidence="1">The sequence shown here is derived from an EMBL/GenBank/DDBJ whole genome shotgun (WGS) entry which is preliminary data.</text>
</comment>
<dbReference type="Pfam" id="PF05947">
    <property type="entry name" value="T6SS_TssF"/>
    <property type="match status" value="1"/>
</dbReference>
<dbReference type="NCBIfam" id="TIGR03359">
    <property type="entry name" value="VI_chp_6"/>
    <property type="match status" value="1"/>
</dbReference>
<dbReference type="InterPro" id="IPR010272">
    <property type="entry name" value="T6SS_TssF"/>
</dbReference>
<reference evidence="1" key="2">
    <citation type="submission" date="2021-04" db="EMBL/GenBank/DDBJ databases">
        <authorList>
            <person name="Gilroy R."/>
        </authorList>
    </citation>
    <scope>NUCLEOTIDE SEQUENCE</scope>
    <source>
        <strain evidence="1">ChiHecec2B26-446</strain>
    </source>
</reference>
<name>A0A9D1PWN1_9BACT</name>
<evidence type="ECO:0000313" key="1">
    <source>
        <dbReference type="EMBL" id="HIW00134.1"/>
    </source>
</evidence>
<dbReference type="PANTHER" id="PTHR35370">
    <property type="entry name" value="CYTOPLASMIC PROTEIN-RELATED-RELATED"/>
    <property type="match status" value="1"/>
</dbReference>
<dbReference type="AlphaFoldDB" id="A0A9D1PWN1"/>
<gene>
    <name evidence="1" type="primary">tssF</name>
    <name evidence="1" type="ORF">H9894_02970</name>
</gene>
<accession>A0A9D1PWN1</accession>
<proteinExistence type="predicted"/>
<dbReference type="EMBL" id="DXHV01000033">
    <property type="protein sequence ID" value="HIW00134.1"/>
    <property type="molecule type" value="Genomic_DNA"/>
</dbReference>
<dbReference type="Proteomes" id="UP000886752">
    <property type="component" value="Unassembled WGS sequence"/>
</dbReference>